<dbReference type="GO" id="GO:0016491">
    <property type="term" value="F:oxidoreductase activity"/>
    <property type="evidence" value="ECO:0007669"/>
    <property type="project" value="InterPro"/>
</dbReference>
<comment type="caution">
    <text evidence="2">The sequence shown here is derived from an EMBL/GenBank/DDBJ whole genome shotgun (WGS) entry which is preliminary data.</text>
</comment>
<keyword evidence="3" id="KW-1185">Reference proteome</keyword>
<dbReference type="SUPFAM" id="SSF52833">
    <property type="entry name" value="Thioredoxin-like"/>
    <property type="match status" value="1"/>
</dbReference>
<protein>
    <submittedName>
        <fullName evidence="2">DSBA oxidoreductase</fullName>
    </submittedName>
</protein>
<name>A0A8J3X473_9ACTN</name>
<reference evidence="2 3" key="1">
    <citation type="submission" date="2021-01" db="EMBL/GenBank/DDBJ databases">
        <title>Whole genome shotgun sequence of Planotetraspora mira NBRC 15435.</title>
        <authorList>
            <person name="Komaki H."/>
            <person name="Tamura T."/>
        </authorList>
    </citation>
    <scope>NUCLEOTIDE SEQUENCE [LARGE SCALE GENOMIC DNA]</scope>
    <source>
        <strain evidence="2 3">NBRC 15435</strain>
    </source>
</reference>
<dbReference type="PANTHER" id="PTHR13887:SF41">
    <property type="entry name" value="THIOREDOXIN SUPERFAMILY PROTEIN"/>
    <property type="match status" value="1"/>
</dbReference>
<evidence type="ECO:0000313" key="2">
    <source>
        <dbReference type="EMBL" id="GII27200.1"/>
    </source>
</evidence>
<dbReference type="RefSeq" id="WP_203951262.1">
    <property type="nucleotide sequence ID" value="NZ_BOOO01000002.1"/>
</dbReference>
<organism evidence="2 3">
    <name type="scientific">Planotetraspora mira</name>
    <dbReference type="NCBI Taxonomy" id="58121"/>
    <lineage>
        <taxon>Bacteria</taxon>
        <taxon>Bacillati</taxon>
        <taxon>Actinomycetota</taxon>
        <taxon>Actinomycetes</taxon>
        <taxon>Streptosporangiales</taxon>
        <taxon>Streptosporangiaceae</taxon>
        <taxon>Planotetraspora</taxon>
    </lineage>
</organism>
<dbReference type="InterPro" id="IPR001853">
    <property type="entry name" value="DSBA-like_thioredoxin_dom"/>
</dbReference>
<evidence type="ECO:0000313" key="3">
    <source>
        <dbReference type="Proteomes" id="UP000650628"/>
    </source>
</evidence>
<dbReference type="Pfam" id="PF01323">
    <property type="entry name" value="DSBA"/>
    <property type="match status" value="1"/>
</dbReference>
<sequence>MAAQTDKLHIDVWADVACPYCYVGKQRLKTAISRSGHQEEIELELHTFELDATAPKEPAEIASYTAQKMGVSRERALEMDRRVKGMADQDGLPYETERIHANSFDALRLLQLAKQHGVANELMSRLQRSLFSGRRDTYDHAAMTASAVDLGIPEDEVRTVLAGDQFAAQVRRDQQAALRLGATGVPFVVLAGRYGVPGAGTVQSYADAIRTAWENR</sequence>
<dbReference type="CDD" id="cd03024">
    <property type="entry name" value="DsbA_FrnE"/>
    <property type="match status" value="1"/>
</dbReference>
<dbReference type="Proteomes" id="UP000650628">
    <property type="component" value="Unassembled WGS sequence"/>
</dbReference>
<gene>
    <name evidence="2" type="ORF">Pmi06nite_06420</name>
</gene>
<proteinExistence type="predicted"/>
<evidence type="ECO:0000259" key="1">
    <source>
        <dbReference type="Pfam" id="PF01323"/>
    </source>
</evidence>
<dbReference type="Gene3D" id="3.40.30.10">
    <property type="entry name" value="Glutaredoxin"/>
    <property type="match status" value="1"/>
</dbReference>
<feature type="domain" description="DSBA-like thioredoxin" evidence="1">
    <location>
        <begin position="10"/>
        <end position="209"/>
    </location>
</feature>
<dbReference type="PANTHER" id="PTHR13887">
    <property type="entry name" value="GLUTATHIONE S-TRANSFERASE KAPPA"/>
    <property type="match status" value="1"/>
</dbReference>
<dbReference type="EMBL" id="BOOO01000002">
    <property type="protein sequence ID" value="GII27200.1"/>
    <property type="molecule type" value="Genomic_DNA"/>
</dbReference>
<accession>A0A8J3X473</accession>
<dbReference type="AlphaFoldDB" id="A0A8J3X473"/>
<dbReference type="InterPro" id="IPR036249">
    <property type="entry name" value="Thioredoxin-like_sf"/>
</dbReference>